<keyword evidence="8" id="KW-1185">Reference proteome</keyword>
<dbReference type="InterPro" id="IPR003653">
    <property type="entry name" value="Peptidase_C48_C"/>
</dbReference>
<evidence type="ECO:0000256" key="4">
    <source>
        <dbReference type="ARBA" id="ARBA00022807"/>
    </source>
</evidence>
<dbReference type="PANTHER" id="PTHR46468:SF1">
    <property type="entry name" value="SENTRIN-SPECIFIC PROTEASE 8"/>
    <property type="match status" value="1"/>
</dbReference>
<evidence type="ECO:0000313" key="6">
    <source>
        <dbReference type="EMBL" id="CAD5225866.1"/>
    </source>
</evidence>
<dbReference type="SMR" id="A0A1I7RI52"/>
<sequence>MWKQKTKLMSRFASNRKICTYEDFTVFEEDFRSIYAGWLTDTAVNFGATYLKDEILGPKKEEVCLVYAFLCELIKHAGRRNSETQKLLESVEADKNKWTAFILNDNIDPTVVSGGCHWTLLVHDPIQNVLWQLDPMSDTRPPHCWQFYQKIKGFFGNEYRVLDCPKMTVNGSCGIYILEYLHIIFQCLKEGLTDVKQMDFSRINDKFAAERRVYYCKVLNSLAEEQQRPQISFV</sequence>
<dbReference type="AlphaFoldDB" id="A0A1I7RI52"/>
<comment type="similarity">
    <text evidence="1">Belongs to the peptidase C48 family.</text>
</comment>
<protein>
    <submittedName>
        <fullName evidence="6">(pine wood nematode) hypothetical protein</fullName>
    </submittedName>
    <submittedName>
        <fullName evidence="9">ULP_PROTEASE domain-containing protein</fullName>
    </submittedName>
</protein>
<dbReference type="InterPro" id="IPR038765">
    <property type="entry name" value="Papain-like_cys_pep_sf"/>
</dbReference>
<evidence type="ECO:0000313" key="7">
    <source>
        <dbReference type="Proteomes" id="UP000095284"/>
    </source>
</evidence>
<reference evidence="6" key="2">
    <citation type="submission" date="2020-09" db="EMBL/GenBank/DDBJ databases">
        <authorList>
            <person name="Kikuchi T."/>
        </authorList>
    </citation>
    <scope>NUCLEOTIDE SEQUENCE</scope>
    <source>
        <strain evidence="6">Ka4C1</strain>
    </source>
</reference>
<dbReference type="EMBL" id="CAJFDI010000004">
    <property type="protein sequence ID" value="CAD5225866.1"/>
    <property type="molecule type" value="Genomic_DNA"/>
</dbReference>
<evidence type="ECO:0000259" key="5">
    <source>
        <dbReference type="PROSITE" id="PS50600"/>
    </source>
</evidence>
<accession>A0A1I7RI52</accession>
<dbReference type="Gene3D" id="3.40.395.10">
    <property type="entry name" value="Adenoviral Proteinase, Chain A"/>
    <property type="match status" value="1"/>
</dbReference>
<evidence type="ECO:0000313" key="8">
    <source>
        <dbReference type="Proteomes" id="UP000659654"/>
    </source>
</evidence>
<gene>
    <name evidence="6" type="ORF">BXYJ_LOCUS8759</name>
</gene>
<dbReference type="OrthoDB" id="5065855at2759"/>
<dbReference type="InterPro" id="IPR044613">
    <property type="entry name" value="Nep1/2-like"/>
</dbReference>
<dbReference type="GO" id="GO:0006508">
    <property type="term" value="P:proteolysis"/>
    <property type="evidence" value="ECO:0007669"/>
    <property type="project" value="UniProtKB-KW"/>
</dbReference>
<keyword evidence="3" id="KW-0378">Hydrolase</keyword>
<dbReference type="EMBL" id="CAJFCV020000004">
    <property type="protein sequence ID" value="CAG9115151.1"/>
    <property type="molecule type" value="Genomic_DNA"/>
</dbReference>
<dbReference type="Proteomes" id="UP000582659">
    <property type="component" value="Unassembled WGS sequence"/>
</dbReference>
<keyword evidence="2" id="KW-0645">Protease</keyword>
<dbReference type="Proteomes" id="UP000095284">
    <property type="component" value="Unplaced"/>
</dbReference>
<dbReference type="Proteomes" id="UP000659654">
    <property type="component" value="Unassembled WGS sequence"/>
</dbReference>
<dbReference type="SUPFAM" id="SSF54001">
    <property type="entry name" value="Cysteine proteinases"/>
    <property type="match status" value="1"/>
</dbReference>
<proteinExistence type="inferred from homology"/>
<dbReference type="GO" id="GO:0019784">
    <property type="term" value="F:deNEDDylase activity"/>
    <property type="evidence" value="ECO:0007669"/>
    <property type="project" value="InterPro"/>
</dbReference>
<evidence type="ECO:0000256" key="2">
    <source>
        <dbReference type="ARBA" id="ARBA00022670"/>
    </source>
</evidence>
<keyword evidence="4" id="KW-0788">Thiol protease</keyword>
<dbReference type="PANTHER" id="PTHR46468">
    <property type="entry name" value="SENTRIN-SPECIFIC PROTEASE 8"/>
    <property type="match status" value="1"/>
</dbReference>
<evidence type="ECO:0000256" key="1">
    <source>
        <dbReference type="ARBA" id="ARBA00005234"/>
    </source>
</evidence>
<evidence type="ECO:0000313" key="9">
    <source>
        <dbReference type="WBParaSite" id="BXY_0038100.1"/>
    </source>
</evidence>
<organism evidence="7 9">
    <name type="scientific">Bursaphelenchus xylophilus</name>
    <name type="common">Pinewood nematode worm</name>
    <name type="synonym">Aphelenchoides xylophilus</name>
    <dbReference type="NCBI Taxonomy" id="6326"/>
    <lineage>
        <taxon>Eukaryota</taxon>
        <taxon>Metazoa</taxon>
        <taxon>Ecdysozoa</taxon>
        <taxon>Nematoda</taxon>
        <taxon>Chromadorea</taxon>
        <taxon>Rhabditida</taxon>
        <taxon>Tylenchina</taxon>
        <taxon>Tylenchomorpha</taxon>
        <taxon>Aphelenchoidea</taxon>
        <taxon>Aphelenchoididae</taxon>
        <taxon>Bursaphelenchus</taxon>
    </lineage>
</organism>
<dbReference type="Pfam" id="PF02902">
    <property type="entry name" value="Peptidase_C48"/>
    <property type="match status" value="1"/>
</dbReference>
<dbReference type="WBParaSite" id="BXY_0038100.1">
    <property type="protein sequence ID" value="BXY_0038100.1"/>
    <property type="gene ID" value="BXY_0038100"/>
</dbReference>
<feature type="domain" description="Ubiquitin-like protease family profile" evidence="5">
    <location>
        <begin position="17"/>
        <end position="184"/>
    </location>
</feature>
<name>A0A1I7RI52_BURXY</name>
<dbReference type="PROSITE" id="PS50600">
    <property type="entry name" value="ULP_PROTEASE"/>
    <property type="match status" value="1"/>
</dbReference>
<reference evidence="9" key="1">
    <citation type="submission" date="2016-11" db="UniProtKB">
        <authorList>
            <consortium name="WormBaseParasite"/>
        </authorList>
    </citation>
    <scope>IDENTIFICATION</scope>
</reference>
<dbReference type="GO" id="GO:0000338">
    <property type="term" value="P:protein deneddylation"/>
    <property type="evidence" value="ECO:0007669"/>
    <property type="project" value="TreeGrafter"/>
</dbReference>
<evidence type="ECO:0000256" key="3">
    <source>
        <dbReference type="ARBA" id="ARBA00022801"/>
    </source>
</evidence>
<dbReference type="GO" id="GO:0008234">
    <property type="term" value="F:cysteine-type peptidase activity"/>
    <property type="evidence" value="ECO:0007669"/>
    <property type="project" value="UniProtKB-KW"/>
</dbReference>